<sequence length="290" mass="30523">MPRTCRPFLLRFAAVAVLLSAATAAHARPDEDFGAAPRPMPGFIPGSGVAFDIPADPGPARWRRPHRAWTSTPASAYAASDPGSGAVTGQRDITGAGSVGAALQSRTPGFIATTGVTFDIPADPYPGFAQRWDRTDMTQRAATGKAQASLGLTELPWFVPFWQSARVEASFDPQGGEGTGQLAAVLSRAWSVFGLSGSSEDRYTVTRGGLLGPEAPVTSWQVGRTTRLELPWHSTALLLGGEMTSTDRHFTGSVGAEQTLFGPLKASASLVDLGSDQPGVQFTAGFTFNW</sequence>
<proteinExistence type="predicted"/>
<dbReference type="AlphaFoldDB" id="A0A952KMN4"/>
<reference evidence="2" key="1">
    <citation type="submission" date="2020-06" db="EMBL/GenBank/DDBJ databases">
        <title>Stable isotope informed genome-resolved metagenomics uncovers potential trophic interactions in rhizosphere soil.</title>
        <authorList>
            <person name="Starr E.P."/>
            <person name="Shi S."/>
            <person name="Blazewicz S.J."/>
            <person name="Koch B.J."/>
            <person name="Probst A.J."/>
            <person name="Hungate B.A."/>
            <person name="Pett-Ridge J."/>
            <person name="Firestone M.K."/>
            <person name="Banfield J.F."/>
        </authorList>
    </citation>
    <scope>NUCLEOTIDE SEQUENCE</scope>
    <source>
        <strain evidence="2">YM_69_17</strain>
    </source>
</reference>
<feature type="chain" id="PRO_5037971502" description="Autotransporter domain-containing protein" evidence="1">
    <location>
        <begin position="28"/>
        <end position="290"/>
    </location>
</feature>
<protein>
    <recommendedName>
        <fullName evidence="4">Autotransporter domain-containing protein</fullName>
    </recommendedName>
</protein>
<dbReference type="EMBL" id="JAEKLZ010000306">
    <property type="protein sequence ID" value="MBW8727809.1"/>
    <property type="molecule type" value="Genomic_DNA"/>
</dbReference>
<keyword evidence="1" id="KW-0732">Signal</keyword>
<evidence type="ECO:0000256" key="1">
    <source>
        <dbReference type="SAM" id="SignalP"/>
    </source>
</evidence>
<comment type="caution">
    <text evidence="2">The sequence shown here is derived from an EMBL/GenBank/DDBJ whole genome shotgun (WGS) entry which is preliminary data.</text>
</comment>
<name>A0A952KMN4_9PROT</name>
<evidence type="ECO:0000313" key="2">
    <source>
        <dbReference type="EMBL" id="MBW8727809.1"/>
    </source>
</evidence>
<organism evidence="2 3">
    <name type="scientific">Inquilinus limosus</name>
    <dbReference type="NCBI Taxonomy" id="171674"/>
    <lineage>
        <taxon>Bacteria</taxon>
        <taxon>Pseudomonadati</taxon>
        <taxon>Pseudomonadota</taxon>
        <taxon>Alphaproteobacteria</taxon>
        <taxon>Rhodospirillales</taxon>
        <taxon>Rhodospirillaceae</taxon>
        <taxon>Inquilinus</taxon>
    </lineage>
</organism>
<evidence type="ECO:0000313" key="3">
    <source>
        <dbReference type="Proteomes" id="UP000700706"/>
    </source>
</evidence>
<accession>A0A952KMN4</accession>
<feature type="signal peptide" evidence="1">
    <location>
        <begin position="1"/>
        <end position="27"/>
    </location>
</feature>
<evidence type="ECO:0008006" key="4">
    <source>
        <dbReference type="Google" id="ProtNLM"/>
    </source>
</evidence>
<gene>
    <name evidence="2" type="ORF">JF625_22015</name>
</gene>
<dbReference type="Proteomes" id="UP000700706">
    <property type="component" value="Unassembled WGS sequence"/>
</dbReference>